<dbReference type="RefSeq" id="WP_245128518.1">
    <property type="nucleotide sequence ID" value="NZ_JALJEJ010000001.1"/>
</dbReference>
<protein>
    <recommendedName>
        <fullName evidence="3">UVR domain-containing protein</fullName>
    </recommendedName>
</protein>
<accession>A0A9X1X028</accession>
<proteinExistence type="predicted"/>
<comment type="caution">
    <text evidence="1">The sequence shown here is derived from an EMBL/GenBank/DDBJ whole genome shotgun (WGS) entry which is preliminary data.</text>
</comment>
<evidence type="ECO:0000313" key="1">
    <source>
        <dbReference type="EMBL" id="MCJ8208689.1"/>
    </source>
</evidence>
<name>A0A9X1X028_9SPHI</name>
<dbReference type="Proteomes" id="UP001139450">
    <property type="component" value="Unassembled WGS sequence"/>
</dbReference>
<keyword evidence="2" id="KW-1185">Reference proteome</keyword>
<reference evidence="1" key="1">
    <citation type="submission" date="2022-04" db="EMBL/GenBank/DDBJ databases">
        <title>Mucilaginibacter sp. RS28 isolated from freshwater.</title>
        <authorList>
            <person name="Ko S.-R."/>
        </authorList>
    </citation>
    <scope>NUCLEOTIDE SEQUENCE</scope>
    <source>
        <strain evidence="1">RS28</strain>
    </source>
</reference>
<gene>
    <name evidence="1" type="ORF">MUY27_03150</name>
</gene>
<organism evidence="1 2">
    <name type="scientific">Mucilaginibacter straminoryzae</name>
    <dbReference type="NCBI Taxonomy" id="2932774"/>
    <lineage>
        <taxon>Bacteria</taxon>
        <taxon>Pseudomonadati</taxon>
        <taxon>Bacteroidota</taxon>
        <taxon>Sphingobacteriia</taxon>
        <taxon>Sphingobacteriales</taxon>
        <taxon>Sphingobacteriaceae</taxon>
        <taxon>Mucilaginibacter</taxon>
    </lineage>
</organism>
<evidence type="ECO:0000313" key="2">
    <source>
        <dbReference type="Proteomes" id="UP001139450"/>
    </source>
</evidence>
<sequence>MNHEQTSSASSWGFLSSDGKFLPVSALTTKSLEYASKSIIELQQLIESYILTEEYEKCAVIRDEIIRRQHAN</sequence>
<dbReference type="EMBL" id="JALJEJ010000001">
    <property type="protein sequence ID" value="MCJ8208689.1"/>
    <property type="molecule type" value="Genomic_DNA"/>
</dbReference>
<evidence type="ECO:0008006" key="3">
    <source>
        <dbReference type="Google" id="ProtNLM"/>
    </source>
</evidence>
<dbReference type="AlphaFoldDB" id="A0A9X1X028"/>